<feature type="compositionally biased region" description="Low complexity" evidence="11">
    <location>
        <begin position="949"/>
        <end position="969"/>
    </location>
</feature>
<feature type="transmembrane region" description="Helical" evidence="12">
    <location>
        <begin position="187"/>
        <end position="207"/>
    </location>
</feature>
<evidence type="ECO:0000256" key="6">
    <source>
        <dbReference type="ARBA" id="ARBA00022989"/>
    </source>
</evidence>
<feature type="compositionally biased region" description="Low complexity" evidence="11">
    <location>
        <begin position="558"/>
        <end position="574"/>
    </location>
</feature>
<dbReference type="KEGG" id="bnn:FOA43_003655"/>
<feature type="region of interest" description="Disordered" evidence="11">
    <location>
        <begin position="708"/>
        <end position="776"/>
    </location>
</feature>
<keyword evidence="10" id="KW-0739">Sodium transport</keyword>
<comment type="similarity">
    <text evidence="2">Belongs to the fungal Na(+)/H(+) exchanger family.</text>
</comment>
<evidence type="ECO:0000259" key="15">
    <source>
        <dbReference type="Pfam" id="PF08619"/>
    </source>
</evidence>
<feature type="region of interest" description="Disordered" evidence="11">
    <location>
        <begin position="558"/>
        <end position="585"/>
    </location>
</feature>
<evidence type="ECO:0000256" key="1">
    <source>
        <dbReference type="ARBA" id="ARBA00004141"/>
    </source>
</evidence>
<feature type="compositionally biased region" description="Basic residues" evidence="11">
    <location>
        <begin position="401"/>
        <end position="415"/>
    </location>
</feature>
<evidence type="ECO:0000256" key="13">
    <source>
        <dbReference type="SAM" id="SignalP"/>
    </source>
</evidence>
<gene>
    <name evidence="16" type="ORF">FOA43_003655</name>
</gene>
<dbReference type="InterPro" id="IPR004712">
    <property type="entry name" value="Na+/H+_antiporter_fungi"/>
</dbReference>
<dbReference type="Pfam" id="PF00999">
    <property type="entry name" value="Na_H_Exchanger"/>
    <property type="match status" value="1"/>
</dbReference>
<evidence type="ECO:0000256" key="11">
    <source>
        <dbReference type="SAM" id="MobiDB-lite"/>
    </source>
</evidence>
<evidence type="ECO:0000313" key="16">
    <source>
        <dbReference type="EMBL" id="QPG76269.1"/>
    </source>
</evidence>
<evidence type="ECO:0000259" key="14">
    <source>
        <dbReference type="Pfam" id="PF00999"/>
    </source>
</evidence>
<dbReference type="Proteomes" id="UP000662931">
    <property type="component" value="Chromosome 4"/>
</dbReference>
<keyword evidence="17" id="KW-1185">Reference proteome</keyword>
<evidence type="ECO:0000256" key="9">
    <source>
        <dbReference type="ARBA" id="ARBA00023136"/>
    </source>
</evidence>
<feature type="region of interest" description="Disordered" evidence="11">
    <location>
        <begin position="494"/>
        <end position="541"/>
    </location>
</feature>
<dbReference type="GO" id="GO:0042391">
    <property type="term" value="P:regulation of membrane potential"/>
    <property type="evidence" value="ECO:0007669"/>
    <property type="project" value="InterPro"/>
</dbReference>
<dbReference type="AlphaFoldDB" id="A0A875S9F1"/>
<evidence type="ECO:0000313" key="17">
    <source>
        <dbReference type="Proteomes" id="UP000662931"/>
    </source>
</evidence>
<protein>
    <recommendedName>
        <fullName evidence="18">Na+/H+ antiporter</fullName>
    </recommendedName>
</protein>
<feature type="domain" description="Alkali metal cation/H+ antiporter Nha1 C-terminal" evidence="15">
    <location>
        <begin position="352"/>
        <end position="1040"/>
    </location>
</feature>
<evidence type="ECO:0000256" key="3">
    <source>
        <dbReference type="ARBA" id="ARBA00022448"/>
    </source>
</evidence>
<feature type="domain" description="Cation/H+ exchanger transmembrane" evidence="14">
    <location>
        <begin position="5"/>
        <end position="327"/>
    </location>
</feature>
<evidence type="ECO:0000256" key="10">
    <source>
        <dbReference type="ARBA" id="ARBA00023201"/>
    </source>
</evidence>
<evidence type="ECO:0000256" key="5">
    <source>
        <dbReference type="ARBA" id="ARBA00022692"/>
    </source>
</evidence>
<dbReference type="PANTHER" id="PTHR31382">
    <property type="entry name" value="NA(+)/H(+) ANTIPORTER"/>
    <property type="match status" value="1"/>
</dbReference>
<dbReference type="GO" id="GO:0120029">
    <property type="term" value="P:proton export across plasma membrane"/>
    <property type="evidence" value="ECO:0007669"/>
    <property type="project" value="InterPro"/>
</dbReference>
<feature type="compositionally biased region" description="Basic residues" evidence="11">
    <location>
        <begin position="1045"/>
        <end position="1062"/>
    </location>
</feature>
<feature type="region of interest" description="Disordered" evidence="11">
    <location>
        <begin position="869"/>
        <end position="894"/>
    </location>
</feature>
<keyword evidence="9 12" id="KW-0472">Membrane</keyword>
<keyword evidence="5 12" id="KW-0812">Transmembrane</keyword>
<keyword evidence="3" id="KW-0813">Transport</keyword>
<evidence type="ECO:0000256" key="12">
    <source>
        <dbReference type="SAM" id="Phobius"/>
    </source>
</evidence>
<dbReference type="GO" id="GO:0005886">
    <property type="term" value="C:plasma membrane"/>
    <property type="evidence" value="ECO:0007669"/>
    <property type="project" value="InterPro"/>
</dbReference>
<dbReference type="GeneID" id="62197055"/>
<keyword evidence="6 12" id="KW-1133">Transmembrane helix</keyword>
<keyword evidence="13" id="KW-0732">Signal</keyword>
<feature type="region of interest" description="Disordered" evidence="11">
    <location>
        <begin position="436"/>
        <end position="464"/>
    </location>
</feature>
<feature type="compositionally biased region" description="Basic and acidic residues" evidence="11">
    <location>
        <begin position="1020"/>
        <end position="1043"/>
    </location>
</feature>
<evidence type="ECO:0000256" key="7">
    <source>
        <dbReference type="ARBA" id="ARBA00023053"/>
    </source>
</evidence>
<feature type="signal peptide" evidence="13">
    <location>
        <begin position="1"/>
        <end position="22"/>
    </location>
</feature>
<proteinExistence type="inferred from homology"/>
<feature type="transmembrane region" description="Helical" evidence="12">
    <location>
        <begin position="304"/>
        <end position="329"/>
    </location>
</feature>
<sequence>MLPGFLIIGLFTWLLIPDFSYSESLLIAACVTATDPVLAQAVVGKGKFAQRVPAHLRNLLNAESACNDGISVPFTYLALNLIVHAGQPGRIAKDFLVNTVLYECVFGSLLGVIIGYVGRKLLRFAERRHLIDAESFLAFYILLAVLCAGFGSILGCDDLLASFCAGTAFAWDSWFTKKTMESHVSTVIDLLLNLSYFVYLGSIIPWQEFNDHKLGLDCWRLICLALCVIAFRRIPAIFAIKRICPDINNWKEALFVGHFGPIGVGAVYTSIIAIGDLEAEVLHLDDGPTSNYPTSLTYYTLIRVIWPCVTFLIVTSIVVHGSSVAVMALGRHLQSMSFTLTFTRTETMGGGWTTRLPKRDKNGNYFVRHTDRDSADAAQDEPAELTDSSAEDVVAIPAGLHPRKKRRRRKKRKGLARFTRARGEFIEEENPKPVELDLRKGRHNSNDESVSSYSRSTSSTGSLSSLSVIGSVAGSLLLNSPTQSEKQAFEDEFTNPISSSGEPSPENSRETGNGTSIGTKGAANDGGGGNINHVPTTSTASGSNDVAVAVAVPSVHISDTSSESFSNSNSASESGPELNKEESKEQALTRMVTYIRGNPELLEKLQREYQLTEADLEPVYRDGEFRVPTRGYKDGGTLVIEDQHGEVLRSLKSVNPDSDQESVRSLRSISSLHSLKRTLSKLASKVGVPMPKEDSQKNDKTIHEILSEAPTKGGASDQNNKFENALSPGTPSTMHRINSTHSIRYVSNDDHDLQGGPSYRKTTEESSLSPPSNRVVKTVTPGTSAKSDVALGPKERLRKKIKYLGYNKPRRLHISEKLHGFRVGDTIIIEDREGNVVGTYKINPEREEIYNTKPDDLVSKALQAVGLARQSEPNVNDREKNLEGSSTLYPAEDTIDDKRIESKLRAFIKNPGKFRMDKKDARRAARNYKKEHREDEDSEEDDESHSSDSDSSGDQSYSSGQSESSSESGRSMKHDVLRDSGSESEDKIIEGKGSSGIEKDLNQGNQESEDSQEDQDEIEEKLAQEVIDKQKVEDKKRRREGSSARRLKRGIRHRHSTLSKPN</sequence>
<feature type="region of interest" description="Disordered" evidence="11">
    <location>
        <begin position="915"/>
        <end position="1062"/>
    </location>
</feature>
<evidence type="ECO:0000256" key="8">
    <source>
        <dbReference type="ARBA" id="ARBA00023065"/>
    </source>
</evidence>
<feature type="transmembrane region" description="Helical" evidence="12">
    <location>
        <begin position="219"/>
        <end position="240"/>
    </location>
</feature>
<dbReference type="PANTHER" id="PTHR31382:SF4">
    <property type="entry name" value="NA(+)_H(+) ANTIPORTER"/>
    <property type="match status" value="1"/>
</dbReference>
<dbReference type="InterPro" id="IPR038770">
    <property type="entry name" value="Na+/solute_symporter_sf"/>
</dbReference>
<feature type="compositionally biased region" description="Polar residues" evidence="11">
    <location>
        <begin position="495"/>
        <end position="518"/>
    </location>
</feature>
<evidence type="ECO:0008006" key="18">
    <source>
        <dbReference type="Google" id="ProtNLM"/>
    </source>
</evidence>
<dbReference type="InterPro" id="IPR006153">
    <property type="entry name" value="Cation/H_exchanger_TM"/>
</dbReference>
<dbReference type="Pfam" id="PF08619">
    <property type="entry name" value="Nha1_C"/>
    <property type="match status" value="1"/>
</dbReference>
<dbReference type="InterPro" id="IPR013928">
    <property type="entry name" value="Cation/H_antiporter_C"/>
</dbReference>
<dbReference type="GO" id="GO:0015385">
    <property type="term" value="F:sodium:proton antiporter activity"/>
    <property type="evidence" value="ECO:0007669"/>
    <property type="project" value="InterPro"/>
</dbReference>
<accession>A0A875S9F1</accession>
<feature type="chain" id="PRO_5034875321" description="Na+/H+ antiporter" evidence="13">
    <location>
        <begin position="23"/>
        <end position="1062"/>
    </location>
</feature>
<feature type="region of interest" description="Disordered" evidence="11">
    <location>
        <begin position="372"/>
        <end position="416"/>
    </location>
</feature>
<dbReference type="RefSeq" id="XP_038779834.1">
    <property type="nucleotide sequence ID" value="XM_038923906.1"/>
</dbReference>
<keyword evidence="8" id="KW-0406">Ion transport</keyword>
<evidence type="ECO:0000256" key="4">
    <source>
        <dbReference type="ARBA" id="ARBA00022449"/>
    </source>
</evidence>
<keyword evidence="7" id="KW-0915">Sodium</keyword>
<name>A0A875S9F1_EENNA</name>
<feature type="compositionally biased region" description="Acidic residues" evidence="11">
    <location>
        <begin position="1007"/>
        <end position="1019"/>
    </location>
</feature>
<organism evidence="16 17">
    <name type="scientific">Eeniella nana</name>
    <name type="common">Yeast</name>
    <name type="synonym">Brettanomyces nanus</name>
    <dbReference type="NCBI Taxonomy" id="13502"/>
    <lineage>
        <taxon>Eukaryota</taxon>
        <taxon>Fungi</taxon>
        <taxon>Dikarya</taxon>
        <taxon>Ascomycota</taxon>
        <taxon>Saccharomycotina</taxon>
        <taxon>Pichiomycetes</taxon>
        <taxon>Pichiales</taxon>
        <taxon>Pichiaceae</taxon>
        <taxon>Brettanomyces</taxon>
    </lineage>
</organism>
<feature type="transmembrane region" description="Helical" evidence="12">
    <location>
        <begin position="130"/>
        <end position="153"/>
    </location>
</feature>
<reference evidence="16" key="1">
    <citation type="submission" date="2020-10" db="EMBL/GenBank/DDBJ databases">
        <authorList>
            <person name="Roach M.J.R."/>
        </authorList>
    </citation>
    <scope>NUCLEOTIDE SEQUENCE</scope>
    <source>
        <strain evidence="16">CBS 1945</strain>
    </source>
</reference>
<keyword evidence="4" id="KW-0050">Antiport</keyword>
<comment type="subcellular location">
    <subcellularLocation>
        <location evidence="1">Membrane</location>
        <topology evidence="1">Multi-pass membrane protein</topology>
    </subcellularLocation>
</comment>
<feature type="compositionally biased region" description="Basic and acidic residues" evidence="11">
    <location>
        <begin position="970"/>
        <end position="990"/>
    </location>
</feature>
<feature type="transmembrane region" description="Helical" evidence="12">
    <location>
        <begin position="252"/>
        <end position="274"/>
    </location>
</feature>
<feature type="transmembrane region" description="Helical" evidence="12">
    <location>
        <begin position="100"/>
        <end position="118"/>
    </location>
</feature>
<feature type="compositionally biased region" description="Acidic residues" evidence="11">
    <location>
        <begin position="934"/>
        <end position="943"/>
    </location>
</feature>
<dbReference type="GO" id="GO:0036376">
    <property type="term" value="P:sodium ion export across plasma membrane"/>
    <property type="evidence" value="ECO:0007669"/>
    <property type="project" value="InterPro"/>
</dbReference>
<dbReference type="EMBL" id="CP064815">
    <property type="protein sequence ID" value="QPG76269.1"/>
    <property type="molecule type" value="Genomic_DNA"/>
</dbReference>
<dbReference type="Gene3D" id="1.20.1530.20">
    <property type="match status" value="1"/>
</dbReference>
<dbReference type="GO" id="GO:0030007">
    <property type="term" value="P:intracellular potassium ion homeostasis"/>
    <property type="evidence" value="ECO:0007669"/>
    <property type="project" value="TreeGrafter"/>
</dbReference>
<feature type="compositionally biased region" description="Low complexity" evidence="11">
    <location>
        <begin position="449"/>
        <end position="464"/>
    </location>
</feature>
<dbReference type="OrthoDB" id="5327978at2759"/>
<feature type="compositionally biased region" description="Polar residues" evidence="11">
    <location>
        <begin position="716"/>
        <end position="742"/>
    </location>
</feature>
<evidence type="ECO:0000256" key="2">
    <source>
        <dbReference type="ARBA" id="ARBA00005248"/>
    </source>
</evidence>